<dbReference type="PROSITE" id="PS00936">
    <property type="entry name" value="RIBOSOMAL_L35"/>
    <property type="match status" value="1"/>
</dbReference>
<dbReference type="Gene3D" id="4.10.410.60">
    <property type="match status" value="1"/>
</dbReference>
<keyword evidence="2 5" id="KW-0689">Ribosomal protein</keyword>
<dbReference type="RefSeq" id="WP_075473930.1">
    <property type="nucleotide sequence ID" value="NZ_CP011299.1"/>
</dbReference>
<dbReference type="InterPro" id="IPR037229">
    <property type="entry name" value="Ribosomal_bL35_sf"/>
</dbReference>
<dbReference type="OrthoDB" id="47476at2"/>
<dbReference type="GO" id="GO:0003735">
    <property type="term" value="F:structural constituent of ribosome"/>
    <property type="evidence" value="ECO:0007669"/>
    <property type="project" value="InterPro"/>
</dbReference>
<dbReference type="InterPro" id="IPR001706">
    <property type="entry name" value="Ribosomal_bL35"/>
</dbReference>
<keyword evidence="8" id="KW-1185">Reference proteome</keyword>
<dbReference type="SUPFAM" id="SSF143034">
    <property type="entry name" value="L35p-like"/>
    <property type="match status" value="1"/>
</dbReference>
<evidence type="ECO:0000256" key="2">
    <source>
        <dbReference type="ARBA" id="ARBA00022980"/>
    </source>
</evidence>
<dbReference type="STRING" id="118110.XW81_00610"/>
<dbReference type="PANTHER" id="PTHR33343">
    <property type="entry name" value="54S RIBOSOMAL PROTEIN BL35M"/>
    <property type="match status" value="1"/>
</dbReference>
<dbReference type="HAMAP" id="MF_00514">
    <property type="entry name" value="Ribosomal_bL35"/>
    <property type="match status" value="1"/>
</dbReference>
<dbReference type="PATRIC" id="fig|118110.3.peg.116"/>
<dbReference type="Pfam" id="PF01632">
    <property type="entry name" value="Ribosomal_L35p"/>
    <property type="match status" value="1"/>
</dbReference>
<dbReference type="PANTHER" id="PTHR33343:SF1">
    <property type="entry name" value="LARGE RIBOSOMAL SUBUNIT PROTEIN BL35M"/>
    <property type="match status" value="1"/>
</dbReference>
<comment type="similarity">
    <text evidence="1 5 6">Belongs to the bacterial ribosomal protein bL35 family.</text>
</comment>
<dbReference type="AlphaFoldDB" id="A0A172WD84"/>
<gene>
    <name evidence="5" type="primary">rpmI</name>
    <name evidence="7" type="ORF">XW81_00610</name>
</gene>
<dbReference type="NCBIfam" id="TIGR00001">
    <property type="entry name" value="rpmI_bact"/>
    <property type="match status" value="1"/>
</dbReference>
<keyword evidence="3 5" id="KW-0687">Ribonucleoprotein</keyword>
<evidence type="ECO:0000256" key="5">
    <source>
        <dbReference type="HAMAP-Rule" id="MF_00514"/>
    </source>
</evidence>
<evidence type="ECO:0000256" key="1">
    <source>
        <dbReference type="ARBA" id="ARBA00006598"/>
    </source>
</evidence>
<proteinExistence type="inferred from homology"/>
<evidence type="ECO:0000256" key="4">
    <source>
        <dbReference type="ARBA" id="ARBA00071664"/>
    </source>
</evidence>
<reference evidence="7 8" key="1">
    <citation type="submission" date="2015-04" db="EMBL/GenBank/DDBJ databases">
        <title>Buchnera aphidicola assembly.</title>
        <authorList>
            <person name="Zhang Y."/>
        </authorList>
    </citation>
    <scope>NUCLEOTIDE SEQUENCE [LARGE SCALE GENOMIC DNA]</scope>
    <source>
        <strain evidence="7 8">SC</strain>
    </source>
</reference>
<evidence type="ECO:0000256" key="3">
    <source>
        <dbReference type="ARBA" id="ARBA00023274"/>
    </source>
</evidence>
<accession>A0A172WD84</accession>
<name>A0A172WD84_BUCSC</name>
<dbReference type="PRINTS" id="PR00064">
    <property type="entry name" value="RIBOSOMALL35"/>
</dbReference>
<dbReference type="InterPro" id="IPR021137">
    <property type="entry name" value="Ribosomal_bL35-like"/>
</dbReference>
<evidence type="ECO:0000313" key="7">
    <source>
        <dbReference type="EMBL" id="ANF16932.1"/>
    </source>
</evidence>
<dbReference type="GO" id="GO:0022625">
    <property type="term" value="C:cytosolic large ribosomal subunit"/>
    <property type="evidence" value="ECO:0007669"/>
    <property type="project" value="TreeGrafter"/>
</dbReference>
<protein>
    <recommendedName>
        <fullName evidence="4 5">Large ribosomal subunit protein bL35</fullName>
    </recommendedName>
</protein>
<dbReference type="InterPro" id="IPR018265">
    <property type="entry name" value="Ribosomal_bL35_CS"/>
</dbReference>
<organism evidence="7 8">
    <name type="scientific">Buchnera aphidicola subsp. Schlechtendalia chinensis</name>
    <dbReference type="NCBI Taxonomy" id="118110"/>
    <lineage>
        <taxon>Bacteria</taxon>
        <taxon>Pseudomonadati</taxon>
        <taxon>Pseudomonadota</taxon>
        <taxon>Gammaproteobacteria</taxon>
        <taxon>Enterobacterales</taxon>
        <taxon>Erwiniaceae</taxon>
        <taxon>Buchnera</taxon>
    </lineage>
</organism>
<dbReference type="EMBL" id="CP011299">
    <property type="protein sequence ID" value="ANF16932.1"/>
    <property type="molecule type" value="Genomic_DNA"/>
</dbReference>
<evidence type="ECO:0000256" key="6">
    <source>
        <dbReference type="RuleBase" id="RU000568"/>
    </source>
</evidence>
<dbReference type="FunFam" id="4.10.410.60:FF:000001">
    <property type="entry name" value="50S ribosomal protein L35"/>
    <property type="match status" value="1"/>
</dbReference>
<evidence type="ECO:0000313" key="8">
    <source>
        <dbReference type="Proteomes" id="UP000077654"/>
    </source>
</evidence>
<dbReference type="Proteomes" id="UP000077654">
    <property type="component" value="Chromosome"/>
</dbReference>
<dbReference type="GO" id="GO:0006412">
    <property type="term" value="P:translation"/>
    <property type="evidence" value="ECO:0007669"/>
    <property type="project" value="UniProtKB-UniRule"/>
</dbReference>
<sequence length="65" mass="7674">MPKIKTLRSAAKRFTKTASGMFKRKQANLRHILTKKSSDRKRHLRSKAMVSKCDQKKIRLFLPYL</sequence>